<dbReference type="STRING" id="351605.Gura_2379"/>
<dbReference type="GO" id="GO:0016020">
    <property type="term" value="C:membrane"/>
    <property type="evidence" value="ECO:0007669"/>
    <property type="project" value="InterPro"/>
</dbReference>
<dbReference type="PROSITE" id="PS51296">
    <property type="entry name" value="RIESKE"/>
    <property type="match status" value="1"/>
</dbReference>
<dbReference type="SUPFAM" id="SSF50022">
    <property type="entry name" value="ISP domain"/>
    <property type="match status" value="1"/>
</dbReference>
<feature type="domain" description="Rieske" evidence="7">
    <location>
        <begin position="44"/>
        <end position="138"/>
    </location>
</feature>
<sequence>MVVKERRTFLGVCLGALFAAGAGAIAYPVFRYLAPRREIGNKGKVEIPESELTAGSAKYFEYQGKAAVLIRKKSGALLALSAVCTHLGCVVQWQKENEQFLCPCHAGLFTADGTVISGPPPKPLEKISFVIANGIIIVG</sequence>
<keyword evidence="9" id="KW-1185">Reference proteome</keyword>
<keyword evidence="5" id="KW-1015">Disulfide bond</keyword>
<dbReference type="EMBL" id="CP000698">
    <property type="protein sequence ID" value="ABQ26558.1"/>
    <property type="molecule type" value="Genomic_DNA"/>
</dbReference>
<dbReference type="InterPro" id="IPR036922">
    <property type="entry name" value="Rieske_2Fe-2S_sf"/>
</dbReference>
<evidence type="ECO:0000256" key="1">
    <source>
        <dbReference type="ARBA" id="ARBA00022714"/>
    </source>
</evidence>
<evidence type="ECO:0000256" key="2">
    <source>
        <dbReference type="ARBA" id="ARBA00022723"/>
    </source>
</evidence>
<dbReference type="CDD" id="cd03467">
    <property type="entry name" value="Rieske"/>
    <property type="match status" value="1"/>
</dbReference>
<organism evidence="8 9">
    <name type="scientific">Geotalea uraniireducens (strain Rf4)</name>
    <name type="common">Geobacter uraniireducens</name>
    <dbReference type="NCBI Taxonomy" id="351605"/>
    <lineage>
        <taxon>Bacteria</taxon>
        <taxon>Pseudomonadati</taxon>
        <taxon>Thermodesulfobacteriota</taxon>
        <taxon>Desulfuromonadia</taxon>
        <taxon>Geobacterales</taxon>
        <taxon>Geobacteraceae</taxon>
        <taxon>Geotalea</taxon>
    </lineage>
</organism>
<dbReference type="RefSeq" id="WP_011939250.1">
    <property type="nucleotide sequence ID" value="NC_009483.1"/>
</dbReference>
<evidence type="ECO:0000256" key="6">
    <source>
        <dbReference type="ARBA" id="ARBA00034078"/>
    </source>
</evidence>
<proteinExistence type="predicted"/>
<dbReference type="GO" id="GO:0051537">
    <property type="term" value="F:2 iron, 2 sulfur cluster binding"/>
    <property type="evidence" value="ECO:0007669"/>
    <property type="project" value="UniProtKB-KW"/>
</dbReference>
<evidence type="ECO:0000256" key="4">
    <source>
        <dbReference type="ARBA" id="ARBA00023014"/>
    </source>
</evidence>
<dbReference type="PANTHER" id="PTHR10134">
    <property type="entry name" value="CYTOCHROME B-C1 COMPLEX SUBUNIT RIESKE, MITOCHONDRIAL"/>
    <property type="match status" value="1"/>
</dbReference>
<reference evidence="8 9" key="1">
    <citation type="submission" date="2007-05" db="EMBL/GenBank/DDBJ databases">
        <title>Complete sequence of Geobacter uraniireducens Rf4.</title>
        <authorList>
            <consortium name="US DOE Joint Genome Institute"/>
            <person name="Copeland A."/>
            <person name="Lucas S."/>
            <person name="Lapidus A."/>
            <person name="Barry K."/>
            <person name="Detter J.C."/>
            <person name="Glavina del Rio T."/>
            <person name="Hammon N."/>
            <person name="Israni S."/>
            <person name="Dalin E."/>
            <person name="Tice H."/>
            <person name="Pitluck S."/>
            <person name="Chertkov O."/>
            <person name="Brettin T."/>
            <person name="Bruce D."/>
            <person name="Han C."/>
            <person name="Schmutz J."/>
            <person name="Larimer F."/>
            <person name="Land M."/>
            <person name="Hauser L."/>
            <person name="Kyrpides N."/>
            <person name="Mikhailova N."/>
            <person name="Shelobolina E."/>
            <person name="Aklujkar M."/>
            <person name="Lovley D."/>
            <person name="Richardson P."/>
        </authorList>
    </citation>
    <scope>NUCLEOTIDE SEQUENCE [LARGE SCALE GENOMIC DNA]</scope>
    <source>
        <strain evidence="8 9">Rf4</strain>
    </source>
</reference>
<keyword evidence="2" id="KW-0479">Metal-binding</keyword>
<dbReference type="OrthoDB" id="9767869at2"/>
<keyword evidence="1" id="KW-0001">2Fe-2S</keyword>
<evidence type="ECO:0000256" key="3">
    <source>
        <dbReference type="ARBA" id="ARBA00023004"/>
    </source>
</evidence>
<evidence type="ECO:0000313" key="9">
    <source>
        <dbReference type="Proteomes" id="UP000006695"/>
    </source>
</evidence>
<dbReference type="HOGENOM" id="CLU_055690_0_2_7"/>
<protein>
    <submittedName>
        <fullName evidence="8">Rieske (2Fe-2S) domain protein</fullName>
    </submittedName>
</protein>
<dbReference type="Gene3D" id="2.102.10.10">
    <property type="entry name" value="Rieske [2Fe-2S] iron-sulphur domain"/>
    <property type="match status" value="1"/>
</dbReference>
<keyword evidence="4" id="KW-0411">Iron-sulfur</keyword>
<dbReference type="PRINTS" id="PR00162">
    <property type="entry name" value="RIESKE"/>
</dbReference>
<comment type="cofactor">
    <cofactor evidence="6">
        <name>[2Fe-2S] cluster</name>
        <dbReference type="ChEBI" id="CHEBI:190135"/>
    </cofactor>
</comment>
<accession>A5G440</accession>
<evidence type="ECO:0000313" key="8">
    <source>
        <dbReference type="EMBL" id="ABQ26558.1"/>
    </source>
</evidence>
<dbReference type="AlphaFoldDB" id="A5G440"/>
<dbReference type="KEGG" id="gur:Gura_2379"/>
<evidence type="ECO:0000256" key="5">
    <source>
        <dbReference type="ARBA" id="ARBA00023157"/>
    </source>
</evidence>
<dbReference type="GO" id="GO:0046872">
    <property type="term" value="F:metal ion binding"/>
    <property type="evidence" value="ECO:0007669"/>
    <property type="project" value="UniProtKB-KW"/>
</dbReference>
<dbReference type="Proteomes" id="UP000006695">
    <property type="component" value="Chromosome"/>
</dbReference>
<evidence type="ECO:0000259" key="7">
    <source>
        <dbReference type="PROSITE" id="PS51296"/>
    </source>
</evidence>
<dbReference type="Pfam" id="PF00355">
    <property type="entry name" value="Rieske"/>
    <property type="match status" value="1"/>
</dbReference>
<dbReference type="InterPro" id="IPR017941">
    <property type="entry name" value="Rieske_2Fe-2S"/>
</dbReference>
<gene>
    <name evidence="8" type="ordered locus">Gura_2379</name>
</gene>
<name>A5G440_GEOUR</name>
<keyword evidence="3" id="KW-0408">Iron</keyword>
<dbReference type="InterPro" id="IPR005805">
    <property type="entry name" value="Rieske_Fe-S_prot_C"/>
</dbReference>
<dbReference type="InterPro" id="IPR014349">
    <property type="entry name" value="Rieske_Fe-S_prot"/>
</dbReference>